<evidence type="ECO:0000313" key="2">
    <source>
        <dbReference type="Proteomes" id="UP001589575"/>
    </source>
</evidence>
<accession>A0ABV5G4R1</accession>
<organism evidence="1 2">
    <name type="scientific">Citricoccus parietis</name>
    <dbReference type="NCBI Taxonomy" id="592307"/>
    <lineage>
        <taxon>Bacteria</taxon>
        <taxon>Bacillati</taxon>
        <taxon>Actinomycetota</taxon>
        <taxon>Actinomycetes</taxon>
        <taxon>Micrococcales</taxon>
        <taxon>Micrococcaceae</taxon>
        <taxon>Citricoccus</taxon>
    </lineage>
</organism>
<keyword evidence="2" id="KW-1185">Reference proteome</keyword>
<protein>
    <submittedName>
        <fullName evidence="1">Uncharacterized protein</fullName>
    </submittedName>
</protein>
<dbReference type="Proteomes" id="UP001589575">
    <property type="component" value="Unassembled WGS sequence"/>
</dbReference>
<name>A0ABV5G4R1_9MICC</name>
<proteinExistence type="predicted"/>
<evidence type="ECO:0000313" key="1">
    <source>
        <dbReference type="EMBL" id="MFB9073925.1"/>
    </source>
</evidence>
<gene>
    <name evidence="1" type="ORF">ACFFX0_23095</name>
</gene>
<sequence>MRASARVMMSGVSMAPRLTGRGRPWCAPTSPLGMADRDRSAVEESGASLLSLQQRIPRSNSHPFPAVRPWKWCEFDLQLQGEGRGQTE</sequence>
<reference evidence="1 2" key="1">
    <citation type="submission" date="2024-09" db="EMBL/GenBank/DDBJ databases">
        <authorList>
            <person name="Sun Q."/>
            <person name="Mori K."/>
        </authorList>
    </citation>
    <scope>NUCLEOTIDE SEQUENCE [LARGE SCALE GENOMIC DNA]</scope>
    <source>
        <strain evidence="1 2">CCM 7609</strain>
    </source>
</reference>
<dbReference type="EMBL" id="JBHMFI010000001">
    <property type="protein sequence ID" value="MFB9073925.1"/>
    <property type="molecule type" value="Genomic_DNA"/>
</dbReference>
<comment type="caution">
    <text evidence="1">The sequence shown here is derived from an EMBL/GenBank/DDBJ whole genome shotgun (WGS) entry which is preliminary data.</text>
</comment>